<reference evidence="3" key="1">
    <citation type="submission" date="2019-09" db="EMBL/GenBank/DDBJ databases">
        <title>Distinct polysaccharide growth profiles of human intestinal Prevotella copri isolates.</title>
        <authorList>
            <person name="Fehlner-Peach H."/>
            <person name="Magnabosco C."/>
            <person name="Raghavan V."/>
            <person name="Scher J.U."/>
            <person name="Tett A."/>
            <person name="Cox L.M."/>
            <person name="Gottsegen C."/>
            <person name="Watters A."/>
            <person name="Wiltshire- Gordon J.D."/>
            <person name="Segata N."/>
            <person name="Bonneau R."/>
            <person name="Littman D.R."/>
        </authorList>
    </citation>
    <scope>NUCLEOTIDE SEQUENCE [LARGE SCALE GENOMIC DNA]</scope>
    <source>
        <strain evidence="3">iAA108</strain>
    </source>
</reference>
<feature type="chain" id="PRO_5041704964" evidence="1">
    <location>
        <begin position="23"/>
        <end position="536"/>
    </location>
</feature>
<sequence>MKTLISKYWLVLMALVSVTLFTACSSDDDAVTPVFPQVQTIAGEAGEVKEFTFEANESWSLSSDKIWCKLVQGEKADAFVLNGTAGKQTIKVKITADDASKELSVAQLFLSMGGQKVAIAEVTRSAAGYKLQVFDAAGNDITETGITVGYKDLAEQPIYNKFTVKSNYRFAVTNTPAWVDLEGGFLVGTPNKDAVGGVAFKEDQGVSAKYAIAKDGNYTITFTSEDGKAAKTVPVIFEGMPENMMEITHPNDDKLVSKWNVWNVSLDGKVFTQNGSKLNGGETNDFTFYNFVPFTLKTLDDAYQLVVFEKEKKGLLENGTGAVKLQGEKGDVKLTVAPLGSGSREFLVYALPQSVFESLENGLDGMLENNFTTVKSDYDRYFLMDVVQKEVNSSADDQSAAPTIKKNNWLDVECTKDVNGMYKEVASSFLNYNGDEIYIASAAVGSSLTVNPNIKDWDPTTMMESGYLYMIGSDGQEIVPEASMDENDNWIFTFQLPETAPVFMAFQNHGKVVKVLVIEPTYNQSKKHTSIRKIRK</sequence>
<dbReference type="Proteomes" id="UP000421408">
    <property type="component" value="Unassembled WGS sequence"/>
</dbReference>
<protein>
    <submittedName>
        <fullName evidence="2">DUF5003 domain-containing protein</fullName>
    </submittedName>
</protein>
<feature type="signal peptide" evidence="1">
    <location>
        <begin position="1"/>
        <end position="22"/>
    </location>
</feature>
<keyword evidence="1" id="KW-0732">Signal</keyword>
<dbReference type="InterPro" id="IPR013783">
    <property type="entry name" value="Ig-like_fold"/>
</dbReference>
<dbReference type="InterPro" id="IPR032167">
    <property type="entry name" value="DUF5003"/>
</dbReference>
<evidence type="ECO:0000313" key="2">
    <source>
        <dbReference type="EMBL" id="MQN84162.1"/>
    </source>
</evidence>
<dbReference type="AlphaFoldDB" id="A0AA90V0C7"/>
<evidence type="ECO:0000256" key="1">
    <source>
        <dbReference type="SAM" id="SignalP"/>
    </source>
</evidence>
<dbReference type="Gene3D" id="2.60.40.10">
    <property type="entry name" value="Immunoglobulins"/>
    <property type="match status" value="1"/>
</dbReference>
<name>A0AA90V0C7_9BACT</name>
<dbReference type="EMBL" id="VZCC01000062">
    <property type="protein sequence ID" value="MQN84162.1"/>
    <property type="molecule type" value="Genomic_DNA"/>
</dbReference>
<dbReference type="Pfam" id="PF16394">
    <property type="entry name" value="DUF5003"/>
    <property type="match status" value="1"/>
</dbReference>
<gene>
    <name evidence="2" type="ORF">F7D74_09280</name>
</gene>
<proteinExistence type="predicted"/>
<comment type="caution">
    <text evidence="2">The sequence shown here is derived from an EMBL/GenBank/DDBJ whole genome shotgun (WGS) entry which is preliminary data.</text>
</comment>
<dbReference type="PROSITE" id="PS51257">
    <property type="entry name" value="PROKAR_LIPOPROTEIN"/>
    <property type="match status" value="1"/>
</dbReference>
<organism evidence="2 3">
    <name type="scientific">Segatella copri</name>
    <dbReference type="NCBI Taxonomy" id="165179"/>
    <lineage>
        <taxon>Bacteria</taxon>
        <taxon>Pseudomonadati</taxon>
        <taxon>Bacteroidota</taxon>
        <taxon>Bacteroidia</taxon>
        <taxon>Bacteroidales</taxon>
        <taxon>Prevotellaceae</taxon>
        <taxon>Segatella</taxon>
    </lineage>
</organism>
<evidence type="ECO:0000313" key="3">
    <source>
        <dbReference type="Proteomes" id="UP000421408"/>
    </source>
</evidence>
<accession>A0AA90V0C7</accession>
<dbReference type="RefSeq" id="WP_153119010.1">
    <property type="nucleotide sequence ID" value="NZ_VZCC01000062.1"/>
</dbReference>